<evidence type="ECO:0000313" key="5">
    <source>
        <dbReference type="RefSeq" id="XP_024929202.3"/>
    </source>
</evidence>
<proteinExistence type="predicted"/>
<dbReference type="AlphaFoldDB" id="A0A6P6G671"/>
<evidence type="ECO:0000259" key="2">
    <source>
        <dbReference type="PROSITE" id="PS51222"/>
    </source>
</evidence>
<dbReference type="SMART" id="SM00767">
    <property type="entry name" value="DCD"/>
    <property type="match status" value="1"/>
</dbReference>
<feature type="compositionally biased region" description="Basic and acidic residues" evidence="1">
    <location>
        <begin position="611"/>
        <end position="622"/>
    </location>
</feature>
<feature type="compositionally biased region" description="Basic and acidic residues" evidence="1">
    <location>
        <begin position="667"/>
        <end position="680"/>
    </location>
</feature>
<dbReference type="PANTHER" id="PTHR46444">
    <property type="entry name" value="DCD (DEVELOPMENT AND CELL DEATH) DOMAIN PROTEIN-RELATED"/>
    <property type="match status" value="1"/>
</dbReference>
<dbReference type="PROSITE" id="PS51222">
    <property type="entry name" value="DCD"/>
    <property type="match status" value="1"/>
</dbReference>
<dbReference type="Proteomes" id="UP001652623">
    <property type="component" value="Chromosome 2"/>
</dbReference>
<dbReference type="RefSeq" id="XP_024929200.3">
    <property type="nucleotide sequence ID" value="XM_025073432.3"/>
</dbReference>
<dbReference type="RefSeq" id="XP_024929202.3">
    <property type="nucleotide sequence ID" value="XM_025073434.3"/>
</dbReference>
<evidence type="ECO:0000313" key="4">
    <source>
        <dbReference type="RefSeq" id="XP_024929200.3"/>
    </source>
</evidence>
<feature type="compositionally biased region" description="Polar residues" evidence="1">
    <location>
        <begin position="641"/>
        <end position="651"/>
    </location>
</feature>
<accession>A0A6P6G671</accession>
<dbReference type="Pfam" id="PF10539">
    <property type="entry name" value="Dev_Cell_Death"/>
    <property type="match status" value="1"/>
</dbReference>
<dbReference type="GeneID" id="107417854"/>
<feature type="domain" description="DCD" evidence="2">
    <location>
        <begin position="15"/>
        <end position="145"/>
    </location>
</feature>
<reference evidence="3 4" key="1">
    <citation type="submission" date="2025-05" db="UniProtKB">
        <authorList>
            <consortium name="RefSeq"/>
        </authorList>
    </citation>
    <scope>NUCLEOTIDE SEQUENCE [LARGE SCALE GENOMIC DNA]</scope>
    <source>
        <tissue evidence="4 5">Seedling</tissue>
    </source>
</reference>
<keyword evidence="3" id="KW-1185">Reference proteome</keyword>
<evidence type="ECO:0000256" key="1">
    <source>
        <dbReference type="SAM" id="MobiDB-lite"/>
    </source>
</evidence>
<name>A0A6P6G671_ZIZJJ</name>
<protein>
    <submittedName>
        <fullName evidence="4 5">Uncharacterized protein LOC107417854 isoform X1</fullName>
    </submittedName>
</protein>
<organism evidence="3 4">
    <name type="scientific">Ziziphus jujuba</name>
    <name type="common">Chinese jujube</name>
    <name type="synonym">Ziziphus sativa</name>
    <dbReference type="NCBI Taxonomy" id="326968"/>
    <lineage>
        <taxon>Eukaryota</taxon>
        <taxon>Viridiplantae</taxon>
        <taxon>Streptophyta</taxon>
        <taxon>Embryophyta</taxon>
        <taxon>Tracheophyta</taxon>
        <taxon>Spermatophyta</taxon>
        <taxon>Magnoliopsida</taxon>
        <taxon>eudicotyledons</taxon>
        <taxon>Gunneridae</taxon>
        <taxon>Pentapetalae</taxon>
        <taxon>rosids</taxon>
        <taxon>fabids</taxon>
        <taxon>Rosales</taxon>
        <taxon>Rhamnaceae</taxon>
        <taxon>Paliureae</taxon>
        <taxon>Ziziphus</taxon>
    </lineage>
</organism>
<sequence length="737" mass="85265">MKSKGLQKNEVSGQFPESGAIFMASCTTFGECLERKIFALSHSYADFVRDVKPGMILFLFEYEKRELYGVFKATSNGEMDIIPHAFTSSGRQFPAQVRFTTIWNCHPLCENEFRDPIKENYFTHNKFNLGLSRDQQVNMLLSLFHCRKVEDANVQNLTCDKKRHVKKHHHKFVIEVEEMEKRNPNSRRKLSCGNLDVVGSDCSTLGHESAMSNFGRGSQSIMHREEPEYLHASEYLRTGLGNSIPLSLPSHISYYSEPILYRGEPENLKHSYEHLRSDVGDLIPASFTVNEPSIYREESQYLKHYSEDCRTNLGDFIPTSLSFNQPSIYGEEPGNLVHFSEDLRTNFGDYLPSSFPNNLLDYNGDNSEVSVVKRSGVFARLGKVSESVRRDNSVFSRLQWVNGKQNKNARKTKQTVPVKNDSCIVDNSMETWSDVLQENDLRKTLIREPVVSIRKHEYEEQYKKGIQMDKIPKRRDPTNERDCRDGLTMMRREPVLSISKHEYEEQFKKGVKMCEMLKRKDTTDERDHKDGSKKLITEPVVSIWKHEYEEHSKKVIQKGEMLKRRDATEQRDFRDGSKTLKREPVVSVRKHECKEHFKKDVQMGEMLKRGNLTEERDCRDGSKSNGTFERQPRRKLIRPSFYNSTDVQTFGPTGCVNMQMPSQESSAGKEDIENCEESSKTNRTGCENKMSPATWSKDDNLTYHELKLGEGFGDRLNSGFETVTKTLKTYKRRSKRS</sequence>
<evidence type="ECO:0000313" key="3">
    <source>
        <dbReference type="Proteomes" id="UP001652623"/>
    </source>
</evidence>
<gene>
    <name evidence="4 5" type="primary">LOC107417854</name>
</gene>
<dbReference type="KEGG" id="zju:107417854"/>
<dbReference type="PANTHER" id="PTHR46444:SF9">
    <property type="entry name" value="DCD (DEVELOPMENT AND CELL DEATH) DOMAIN PROTEIN"/>
    <property type="match status" value="1"/>
</dbReference>
<dbReference type="InterPro" id="IPR013989">
    <property type="entry name" value="Dev_and_cell_death_domain"/>
</dbReference>
<feature type="region of interest" description="Disordered" evidence="1">
    <location>
        <begin position="611"/>
        <end position="694"/>
    </location>
</feature>